<organism evidence="2">
    <name type="scientific">Cacopsylla melanoneura</name>
    <dbReference type="NCBI Taxonomy" id="428564"/>
    <lineage>
        <taxon>Eukaryota</taxon>
        <taxon>Metazoa</taxon>
        <taxon>Ecdysozoa</taxon>
        <taxon>Arthropoda</taxon>
        <taxon>Hexapoda</taxon>
        <taxon>Insecta</taxon>
        <taxon>Pterygota</taxon>
        <taxon>Neoptera</taxon>
        <taxon>Paraneoptera</taxon>
        <taxon>Hemiptera</taxon>
        <taxon>Sternorrhyncha</taxon>
        <taxon>Psylloidea</taxon>
        <taxon>Psyllidae</taxon>
        <taxon>Psyllinae</taxon>
        <taxon>Cacopsylla</taxon>
    </lineage>
</organism>
<dbReference type="AlphaFoldDB" id="A0A8D9F0A7"/>
<feature type="compositionally biased region" description="Basic and acidic residues" evidence="1">
    <location>
        <begin position="66"/>
        <end position="89"/>
    </location>
</feature>
<proteinExistence type="predicted"/>
<evidence type="ECO:0000256" key="1">
    <source>
        <dbReference type="SAM" id="MobiDB-lite"/>
    </source>
</evidence>
<protein>
    <submittedName>
        <fullName evidence="2">Uncharacterized protein</fullName>
    </submittedName>
</protein>
<evidence type="ECO:0000313" key="2">
    <source>
        <dbReference type="EMBL" id="CAG6772556.1"/>
    </source>
</evidence>
<accession>A0A8D9F0A7</accession>
<name>A0A8D9F0A7_9HEMI</name>
<dbReference type="EMBL" id="HBUF01588491">
    <property type="protein sequence ID" value="CAG6772557.1"/>
    <property type="molecule type" value="Transcribed_RNA"/>
</dbReference>
<dbReference type="EMBL" id="HBUF01588490">
    <property type="protein sequence ID" value="CAG6772556.1"/>
    <property type="molecule type" value="Transcribed_RNA"/>
</dbReference>
<reference evidence="2" key="1">
    <citation type="submission" date="2021-05" db="EMBL/GenBank/DDBJ databases">
        <authorList>
            <person name="Alioto T."/>
            <person name="Alioto T."/>
            <person name="Gomez Garrido J."/>
        </authorList>
    </citation>
    <scope>NUCLEOTIDE SEQUENCE</scope>
</reference>
<feature type="region of interest" description="Disordered" evidence="1">
    <location>
        <begin position="66"/>
        <end position="102"/>
    </location>
</feature>
<sequence>MTLSTNCRIGSDTIPYFVGIRYKSKSITFKWTVFNIFVIIENKNNGNLKFRSFNLLNSISTLNEKEIKKKKEEGRGGGGRKEPHPEPNKTRPFRFKPVPQNR</sequence>